<dbReference type="GO" id="GO:0010928">
    <property type="term" value="P:regulation of auxin mediated signaling pathway"/>
    <property type="evidence" value="ECO:0007669"/>
    <property type="project" value="UniProtKB-ARBA"/>
</dbReference>
<dbReference type="PROSITE" id="PS00108">
    <property type="entry name" value="PROTEIN_KINASE_ST"/>
    <property type="match status" value="1"/>
</dbReference>
<dbReference type="InterPro" id="IPR011009">
    <property type="entry name" value="Kinase-like_dom_sf"/>
</dbReference>
<keyword evidence="14" id="KW-1185">Reference proteome</keyword>
<comment type="subcellular location">
    <subcellularLocation>
        <location evidence="1">Cytoplasm</location>
    </subcellularLocation>
</comment>
<dbReference type="PANTHER" id="PTHR23257:SF797">
    <property type="entry name" value="KINASE SUPERFAMILY WITH OCTICOSAPEPTIDE_PHOX_BEM1P DOMAIN-CONTAINING PROTEIN"/>
    <property type="match status" value="1"/>
</dbReference>
<evidence type="ECO:0000256" key="5">
    <source>
        <dbReference type="ARBA" id="ARBA00022679"/>
    </source>
</evidence>
<evidence type="ECO:0000256" key="2">
    <source>
        <dbReference type="ARBA" id="ARBA00022490"/>
    </source>
</evidence>
<dbReference type="FunFam" id="1.10.510.10:FF:000142">
    <property type="entry name" value="Octicosapeptide/phox/Bem1p domain kinase superfamily protein"/>
    <property type="match status" value="1"/>
</dbReference>
<dbReference type="InterPro" id="IPR000270">
    <property type="entry name" value="PB1_dom"/>
</dbReference>
<sequence>MAIDQNSVPKDPVHLNPNRCLFTASSSSPYPPSSCSTAGDSPAADESADDQPSARKVKLLCSFGGKILPRPSDGALRYAGGQTRIIAVRRDTTFPELCRKMKDAYGAPVAIRYQLPDEDLDALVSVSSAEDLDNMMDEYDKLAEVSGDGSAKLRVFLFSQAEIASVLADNLSVGPARSDPYEGGQKYVEAVNGGSASDAGIYACEIRRKGSMASASSTQNSDGGFDGSNNDGASSAIASPAAGASAAFDPSTLTFAGTATSGTLPESQGFPASSTFFGQAMVTTQSLNPPHAPPYTSQAFVEPHQVHYMPPLSLNMAAAPRMVNVVSVPQHTYPSFLPTTPSSMPAQVGTVKTVKGKVDPFSEEDQLSGRFVQPMSDHSYNVFQQPLSQIPPLQPSHLPPPSIEPYGLHLVPPLSKVPLLIFEDCQMCQKSLPHVHSDRLVNEPGDRPIVHSYHSQDIARMQGQHRSVTAAMMENSVEPKFEHSVNPCQYGNYGANKVPDLALDREQLFGATAEKIDHSKLRHPLGAVGLSGDAQESYGVFVSSAQSHLEGSFQQQKKQVLHGENFHAAKVLRPTDTLTLSSGINASNVASLSPPQTQRCDALQQQNVLLAEGADPIQVFHPSGAIGLSSTVQPSYGVFQSPPQPHHDESLQQQQLPAETATAFFPAKQALISKQGGKDSFSMNNVRYNVLEPPSLAQDYVEQVDGVMEALNLSTFDTLRSSDLLKPTLVPNVGAQDMKLENLYAVRDNHAFRLPNDANALLSSNGFITSAVGPDGMYIKPANPVVLNTSISREIRPESPSVIVEDNNTVKSHHGASKLPSSNAFISTGRLPMETSMGRINPLLSNMMELHTSELANASQASTIFGSSMLRAQNFERGAKPLTDSQRIPGMSPYIIDPAYSNTVAEGTSKAWEDEVSQAQAQNLFDGMAASQRGNAPFPLSSLLVPGEVGQFRETFLPGSLLGNEDPQEILESMNACRPRTAIVATRGPTISGDNSCENRLPMGQSPDIAVLLEEGALQPPADWLIRESRPDPVVGTKDPRADYINQDLRDLAEQVGESVLQSSPPGSVPPFSGPEEICLPFLCSHTSNENRSPKGQSPDIAVLLEEGSLQPPVDWLIKESRLDPIVGTKDTGADYIDQDLHDLAEQVVESVLESSTPPLSVQSFNGSKEMNPPFLRESGLSEDNSNSQSASVPGDQRIEVKQSSFFSVFIFVCISVSYENSIQNIKARQSDKLHMGFLMANDIGRLQIIKNSDLEELRELGSGTFGTVYHGKWRGSDVAIKRINDRCFAGKPSEQEKMRADFWNEASKLADLHHPNVVAFYGVVIDGPGGSFATVTEYMVNGSLRNVLQRDDTTLDRRKCLLIAMDVAFGMEYLHGKNIVHFDLKSDNLLVNLRDPQRPICKVGDLGLSKVKCKTLISGGVRGTLPWMAPELLNGSSNLVSEKVDVFSFGIVMWELLTGEEPYSDLHYGAIIGGIVSNTLRPTVPDSCDPEWGALMERCWSAEPTDRPSFTEIANRLRSMEALLPQKGQAQK</sequence>
<keyword evidence="7 13" id="KW-0418">Kinase</keyword>
<dbReference type="Pfam" id="PF00564">
    <property type="entry name" value="PB1"/>
    <property type="match status" value="1"/>
</dbReference>
<evidence type="ECO:0000256" key="7">
    <source>
        <dbReference type="ARBA" id="ARBA00022777"/>
    </source>
</evidence>
<proteinExistence type="predicted"/>
<keyword evidence="5" id="KW-0808">Transferase</keyword>
<evidence type="ECO:0000256" key="10">
    <source>
        <dbReference type="PROSITE-ProRule" id="PRU10141"/>
    </source>
</evidence>
<dbReference type="STRING" id="906689.A0A2I0X7C7"/>
<organism evidence="13 14">
    <name type="scientific">Dendrobium catenatum</name>
    <dbReference type="NCBI Taxonomy" id="906689"/>
    <lineage>
        <taxon>Eukaryota</taxon>
        <taxon>Viridiplantae</taxon>
        <taxon>Streptophyta</taxon>
        <taxon>Embryophyta</taxon>
        <taxon>Tracheophyta</taxon>
        <taxon>Spermatophyta</taxon>
        <taxon>Magnoliopsida</taxon>
        <taxon>Liliopsida</taxon>
        <taxon>Asparagales</taxon>
        <taxon>Orchidaceae</taxon>
        <taxon>Epidendroideae</taxon>
        <taxon>Malaxideae</taxon>
        <taxon>Dendrobiinae</taxon>
        <taxon>Dendrobium</taxon>
    </lineage>
</organism>
<evidence type="ECO:0000256" key="4">
    <source>
        <dbReference type="ARBA" id="ARBA00022553"/>
    </source>
</evidence>
<keyword evidence="9" id="KW-0927">Auxin signaling pathway</keyword>
<dbReference type="SUPFAM" id="SSF54277">
    <property type="entry name" value="CAD &amp; PB1 domains"/>
    <property type="match status" value="1"/>
</dbReference>
<dbReference type="InterPro" id="IPR001245">
    <property type="entry name" value="Ser-Thr/Tyr_kinase_cat_dom"/>
</dbReference>
<dbReference type="CDD" id="cd06410">
    <property type="entry name" value="PB1_UP2"/>
    <property type="match status" value="1"/>
</dbReference>
<dbReference type="Proteomes" id="UP000233837">
    <property type="component" value="Unassembled WGS sequence"/>
</dbReference>
<dbReference type="FunFam" id="3.30.200.20:FF:000081">
    <property type="entry name" value="Octicosapeptide/phox/Bem1p domain kinase superfamily protein"/>
    <property type="match status" value="1"/>
</dbReference>
<dbReference type="CDD" id="cd13999">
    <property type="entry name" value="STKc_MAP3K-like"/>
    <property type="match status" value="1"/>
</dbReference>
<keyword evidence="8 10" id="KW-0067">ATP-binding</keyword>
<reference evidence="13 14" key="2">
    <citation type="journal article" date="2017" name="Nature">
        <title>The Apostasia genome and the evolution of orchids.</title>
        <authorList>
            <person name="Zhang G.Q."/>
            <person name="Liu K.W."/>
            <person name="Li Z."/>
            <person name="Lohaus R."/>
            <person name="Hsiao Y.Y."/>
            <person name="Niu S.C."/>
            <person name="Wang J.Y."/>
            <person name="Lin Y.C."/>
            <person name="Xu Q."/>
            <person name="Chen L.J."/>
            <person name="Yoshida K."/>
            <person name="Fujiwara S."/>
            <person name="Wang Z.W."/>
            <person name="Zhang Y.Q."/>
            <person name="Mitsuda N."/>
            <person name="Wang M."/>
            <person name="Liu G.H."/>
            <person name="Pecoraro L."/>
            <person name="Huang H.X."/>
            <person name="Xiao X.J."/>
            <person name="Lin M."/>
            <person name="Wu X.Y."/>
            <person name="Wu W.L."/>
            <person name="Chen Y.Y."/>
            <person name="Chang S.B."/>
            <person name="Sakamoto S."/>
            <person name="Ohme-Takagi M."/>
            <person name="Yagi M."/>
            <person name="Zeng S.J."/>
            <person name="Shen C.Y."/>
            <person name="Yeh C.M."/>
            <person name="Luo Y.B."/>
            <person name="Tsai W.C."/>
            <person name="Van de Peer Y."/>
            <person name="Liu Z.J."/>
        </authorList>
    </citation>
    <scope>NUCLEOTIDE SEQUENCE [LARGE SCALE GENOMIC DNA]</scope>
    <source>
        <tissue evidence="13">The whole plant</tissue>
    </source>
</reference>
<evidence type="ECO:0000256" key="9">
    <source>
        <dbReference type="ARBA" id="ARBA00023294"/>
    </source>
</evidence>
<dbReference type="GO" id="GO:0009734">
    <property type="term" value="P:auxin-activated signaling pathway"/>
    <property type="evidence" value="ECO:0007669"/>
    <property type="project" value="UniProtKB-KW"/>
</dbReference>
<dbReference type="PRINTS" id="PR00109">
    <property type="entry name" value="TYRKINASE"/>
</dbReference>
<dbReference type="SMART" id="SM00220">
    <property type="entry name" value="S_TKc"/>
    <property type="match status" value="1"/>
</dbReference>
<feature type="region of interest" description="Disordered" evidence="11">
    <location>
        <begin position="24"/>
        <end position="52"/>
    </location>
</feature>
<feature type="region of interest" description="Disordered" evidence="11">
    <location>
        <begin position="1158"/>
        <end position="1195"/>
    </location>
</feature>
<dbReference type="EMBL" id="KZ502078">
    <property type="protein sequence ID" value="PKU83829.1"/>
    <property type="molecule type" value="Genomic_DNA"/>
</dbReference>
<dbReference type="Gene3D" id="3.10.20.90">
    <property type="entry name" value="Phosphatidylinositol 3-kinase Catalytic Subunit, Chain A, domain 1"/>
    <property type="match status" value="1"/>
</dbReference>
<evidence type="ECO:0000256" key="3">
    <source>
        <dbReference type="ARBA" id="ARBA00022527"/>
    </source>
</evidence>
<feature type="domain" description="Protein kinase" evidence="12">
    <location>
        <begin position="1255"/>
        <end position="1525"/>
    </location>
</feature>
<accession>A0A2I0X7C7</accession>
<dbReference type="InterPro" id="IPR017441">
    <property type="entry name" value="Protein_kinase_ATP_BS"/>
</dbReference>
<dbReference type="PANTHER" id="PTHR23257">
    <property type="entry name" value="SERINE-THREONINE PROTEIN KINASE"/>
    <property type="match status" value="1"/>
</dbReference>
<dbReference type="PROSITE" id="PS50011">
    <property type="entry name" value="PROTEIN_KINASE_DOM"/>
    <property type="match status" value="1"/>
</dbReference>
<dbReference type="PROSITE" id="PS00107">
    <property type="entry name" value="PROTEIN_KINASE_ATP"/>
    <property type="match status" value="1"/>
</dbReference>
<evidence type="ECO:0000313" key="14">
    <source>
        <dbReference type="Proteomes" id="UP000233837"/>
    </source>
</evidence>
<keyword evidence="4" id="KW-0597">Phosphoprotein</keyword>
<dbReference type="FunFam" id="3.10.20.90:FF:000058">
    <property type="entry name" value="Octicosapeptide/phox/Bem1p domain kinase superfamily protein"/>
    <property type="match status" value="1"/>
</dbReference>
<dbReference type="GO" id="GO:0005737">
    <property type="term" value="C:cytoplasm"/>
    <property type="evidence" value="ECO:0007669"/>
    <property type="project" value="UniProtKB-SubCell"/>
</dbReference>
<evidence type="ECO:0000256" key="8">
    <source>
        <dbReference type="ARBA" id="ARBA00022840"/>
    </source>
</evidence>
<keyword evidence="2" id="KW-0963">Cytoplasm</keyword>
<dbReference type="GO" id="GO:0005524">
    <property type="term" value="F:ATP binding"/>
    <property type="evidence" value="ECO:0007669"/>
    <property type="project" value="UniProtKB-UniRule"/>
</dbReference>
<protein>
    <submittedName>
        <fullName evidence="13">Serine/threonine-protein kinase CTR1</fullName>
    </submittedName>
</protein>
<keyword evidence="6 10" id="KW-0547">Nucleotide-binding</keyword>
<evidence type="ECO:0000256" key="6">
    <source>
        <dbReference type="ARBA" id="ARBA00022741"/>
    </source>
</evidence>
<feature type="compositionally biased region" description="Polar residues" evidence="11">
    <location>
        <begin position="1182"/>
        <end position="1192"/>
    </location>
</feature>
<evidence type="ECO:0000313" key="13">
    <source>
        <dbReference type="EMBL" id="PKU83829.1"/>
    </source>
</evidence>
<feature type="compositionally biased region" description="Polar residues" evidence="11">
    <location>
        <begin position="1158"/>
        <end position="1169"/>
    </location>
</feature>
<evidence type="ECO:0000256" key="11">
    <source>
        <dbReference type="SAM" id="MobiDB-lite"/>
    </source>
</evidence>
<evidence type="ECO:0000259" key="12">
    <source>
        <dbReference type="PROSITE" id="PS50011"/>
    </source>
</evidence>
<dbReference type="Pfam" id="PF07714">
    <property type="entry name" value="PK_Tyr_Ser-Thr"/>
    <property type="match status" value="1"/>
</dbReference>
<name>A0A2I0X7C7_9ASPA</name>
<dbReference type="SMART" id="SM00666">
    <property type="entry name" value="PB1"/>
    <property type="match status" value="1"/>
</dbReference>
<dbReference type="InterPro" id="IPR000719">
    <property type="entry name" value="Prot_kinase_dom"/>
</dbReference>
<dbReference type="Gene3D" id="1.10.510.10">
    <property type="entry name" value="Transferase(Phosphotransferase) domain 1"/>
    <property type="match status" value="1"/>
</dbReference>
<keyword evidence="3" id="KW-0723">Serine/threonine-protein kinase</keyword>
<dbReference type="GO" id="GO:0004674">
    <property type="term" value="F:protein serine/threonine kinase activity"/>
    <property type="evidence" value="ECO:0007669"/>
    <property type="project" value="UniProtKB-KW"/>
</dbReference>
<evidence type="ECO:0000256" key="1">
    <source>
        <dbReference type="ARBA" id="ARBA00004496"/>
    </source>
</evidence>
<feature type="binding site" evidence="10">
    <location>
        <position position="1292"/>
    </location>
    <ligand>
        <name>ATP</name>
        <dbReference type="ChEBI" id="CHEBI:30616"/>
    </ligand>
</feature>
<reference evidence="13 14" key="1">
    <citation type="journal article" date="2016" name="Sci. Rep.">
        <title>The Dendrobium catenatum Lindl. genome sequence provides insights into polysaccharide synthase, floral development and adaptive evolution.</title>
        <authorList>
            <person name="Zhang G.Q."/>
            <person name="Xu Q."/>
            <person name="Bian C."/>
            <person name="Tsai W.C."/>
            <person name="Yeh C.M."/>
            <person name="Liu K.W."/>
            <person name="Yoshida K."/>
            <person name="Zhang L.S."/>
            <person name="Chang S.B."/>
            <person name="Chen F."/>
            <person name="Shi Y."/>
            <person name="Su Y.Y."/>
            <person name="Zhang Y.Q."/>
            <person name="Chen L.J."/>
            <person name="Yin Y."/>
            <person name="Lin M."/>
            <person name="Huang H."/>
            <person name="Deng H."/>
            <person name="Wang Z.W."/>
            <person name="Zhu S.L."/>
            <person name="Zhao X."/>
            <person name="Deng C."/>
            <person name="Niu S.C."/>
            <person name="Huang J."/>
            <person name="Wang M."/>
            <person name="Liu G.H."/>
            <person name="Yang H.J."/>
            <person name="Xiao X.J."/>
            <person name="Hsiao Y.Y."/>
            <person name="Wu W.L."/>
            <person name="Chen Y.Y."/>
            <person name="Mitsuda N."/>
            <person name="Ohme-Takagi M."/>
            <person name="Luo Y.B."/>
            <person name="Van de Peer Y."/>
            <person name="Liu Z.J."/>
        </authorList>
    </citation>
    <scope>NUCLEOTIDE SEQUENCE [LARGE SCALE GENOMIC DNA]</scope>
    <source>
        <tissue evidence="13">The whole plant</tissue>
    </source>
</reference>
<dbReference type="InterPro" id="IPR008271">
    <property type="entry name" value="Ser/Thr_kinase_AS"/>
</dbReference>
<dbReference type="SUPFAM" id="SSF56112">
    <property type="entry name" value="Protein kinase-like (PK-like)"/>
    <property type="match status" value="1"/>
</dbReference>
<dbReference type="InterPro" id="IPR050167">
    <property type="entry name" value="Ser_Thr_protein_kinase"/>
</dbReference>
<dbReference type="Gene3D" id="3.30.200.20">
    <property type="entry name" value="Phosphorylase Kinase, domain 1"/>
    <property type="match status" value="1"/>
</dbReference>
<feature type="compositionally biased region" description="Low complexity" evidence="11">
    <location>
        <begin position="25"/>
        <end position="36"/>
    </location>
</feature>
<gene>
    <name evidence="13" type="primary">CTR1</name>
    <name evidence="13" type="ORF">MA16_Dca018462</name>
</gene>